<dbReference type="PANTHER" id="PTHR43520:SF5">
    <property type="entry name" value="CATION-TRANSPORTING P-TYPE ATPASE-RELATED"/>
    <property type="match status" value="1"/>
</dbReference>
<dbReference type="SUPFAM" id="SSF56784">
    <property type="entry name" value="HAD-like"/>
    <property type="match status" value="1"/>
</dbReference>
<dbReference type="InterPro" id="IPR008250">
    <property type="entry name" value="ATPase_P-typ_transduc_dom_A_sf"/>
</dbReference>
<dbReference type="PANTHER" id="PTHR43520">
    <property type="entry name" value="ATP7, ISOFORM B"/>
    <property type="match status" value="1"/>
</dbReference>
<keyword evidence="8 15" id="KW-0547">Nucleotide-binding</keyword>
<comment type="caution">
    <text evidence="18">The sequence shown here is derived from an EMBL/GenBank/DDBJ whole genome shotgun (WGS) entry which is preliminary data.</text>
</comment>
<feature type="transmembrane region" description="Helical" evidence="15">
    <location>
        <begin position="214"/>
        <end position="239"/>
    </location>
</feature>
<dbReference type="CDD" id="cd00371">
    <property type="entry name" value="HMA"/>
    <property type="match status" value="1"/>
</dbReference>
<proteinExistence type="inferred from homology"/>
<gene>
    <name evidence="18" type="ORF">ACERLL_00700</name>
</gene>
<feature type="transmembrane region" description="Helical" evidence="15">
    <location>
        <begin position="455"/>
        <end position="482"/>
    </location>
</feature>
<sequence>MSEAPAGCYHCGLPVPGNDPWRGTVGGAEVSFCCAGCRAVAEAIDRAGLTAYYQQRTAYPERPEEAVPEVLRDAGLYDREEVQESFVRQEAGIREASLILEGITCAACVWLNERQLQATQGVVDAQVNYTTHRARVRWDPDRISLSQILQRIAAIGYTAHPYDPERQEAALARERRDLLKRIGVAAMATVQLMMIAVGLYAADFYPIDERFLAFFRWISLALAVPVLTYSGRSFFAGAWSSLRRGQGSMDIPVALALGLTFSASAWATIIGRGDVYFETMAMFVLFLLTSRFLEMNARKRAAEANEELSRLVPTMARRLGADGRTEWVPVGALRSGDTVRVIPGETIPVDGTVTEGHSDINEAALTGEQTPVHRGPGEPVLGGTTNGEGPLLLAVERVGEETFVSGILRLLEDAQAGRPRIARKAEVAARWFVWGLLVTAILVGVAWWLHDPDRAFWVVVSLLIVTCPCALALATPTAVVVATGELSKRGVLSARGEALETLSGVTRVVFDKTGTLTRGRLRLRAWSGESGALDRAAALEQASEHPVAAALVEAGDGPEVAGVEGIENFPGRGVHGRVHGCRCWVGSYGWVAEMAGAPPEGLVRSAEEMATRGDTVVGLAGEAGWEGVFAVTDEVRPVAGETVRALAERGWTVSLVTGDSEAAAQALADGVGIEEVYAAQRPEDKLALVRAWQEQGEVVAVVGDGLNDGPVLAGADVSLAMGAGVQAARASADFILLSNRLERIPEIADIGEAVLENIRQNLSLSFGYNVLAVPLAALGWVAPWMAAILMPASSLLVVGNALRLRSLGRGRPRPNAGSPQMMAQETES</sequence>
<keyword evidence="9 15" id="KW-0067">ATP-binding</keyword>
<evidence type="ECO:0000256" key="1">
    <source>
        <dbReference type="ARBA" id="ARBA00004651"/>
    </source>
</evidence>
<dbReference type="Pfam" id="PF00403">
    <property type="entry name" value="HMA"/>
    <property type="match status" value="1"/>
</dbReference>
<dbReference type="NCBIfam" id="TIGR01494">
    <property type="entry name" value="ATPase_P-type"/>
    <property type="match status" value="2"/>
</dbReference>
<feature type="transmembrane region" description="Helical" evidence="15">
    <location>
        <begin position="762"/>
        <end position="780"/>
    </location>
</feature>
<reference evidence="18 19" key="1">
    <citation type="submission" date="2024-08" db="EMBL/GenBank/DDBJ databases">
        <title>Whole-genome sequencing of halo(alkali)philic microorganisms from hypersaline lakes.</title>
        <authorList>
            <person name="Sorokin D.Y."/>
            <person name="Merkel A.Y."/>
            <person name="Messina E."/>
            <person name="Yakimov M."/>
        </authorList>
    </citation>
    <scope>NUCLEOTIDE SEQUENCE [LARGE SCALE GENOMIC DNA]</scope>
    <source>
        <strain evidence="18 19">Cl-TMA</strain>
    </source>
</reference>
<feature type="transmembrane region" description="Helical" evidence="15">
    <location>
        <begin position="428"/>
        <end position="449"/>
    </location>
</feature>
<evidence type="ECO:0000256" key="12">
    <source>
        <dbReference type="ARBA" id="ARBA00022989"/>
    </source>
</evidence>
<evidence type="ECO:0000259" key="17">
    <source>
        <dbReference type="PROSITE" id="PS50846"/>
    </source>
</evidence>
<feature type="region of interest" description="Disordered" evidence="16">
    <location>
        <begin position="809"/>
        <end position="828"/>
    </location>
</feature>
<keyword evidence="4 15" id="KW-1003">Cell membrane</keyword>
<evidence type="ECO:0000256" key="4">
    <source>
        <dbReference type="ARBA" id="ARBA00022475"/>
    </source>
</evidence>
<dbReference type="PROSITE" id="PS50846">
    <property type="entry name" value="HMA_2"/>
    <property type="match status" value="1"/>
</dbReference>
<dbReference type="SUPFAM" id="SSF81653">
    <property type="entry name" value="Calcium ATPase, transduction domain A"/>
    <property type="match status" value="1"/>
</dbReference>
<feature type="transmembrane region" description="Helical" evidence="15">
    <location>
        <begin position="182"/>
        <end position="202"/>
    </location>
</feature>
<dbReference type="InterPro" id="IPR021993">
    <property type="entry name" value="ATPase-cat-bd"/>
</dbReference>
<feature type="transmembrane region" description="Helical" evidence="15">
    <location>
        <begin position="251"/>
        <end position="269"/>
    </location>
</feature>
<keyword evidence="12 15" id="KW-1133">Transmembrane helix</keyword>
<dbReference type="PROSITE" id="PS00154">
    <property type="entry name" value="ATPASE_E1_E2"/>
    <property type="match status" value="1"/>
</dbReference>
<evidence type="ECO:0000256" key="16">
    <source>
        <dbReference type="SAM" id="MobiDB-lite"/>
    </source>
</evidence>
<dbReference type="InterPro" id="IPR023298">
    <property type="entry name" value="ATPase_P-typ_TM_dom_sf"/>
</dbReference>
<keyword evidence="5" id="KW-0597">Phosphoprotein</keyword>
<dbReference type="EMBL" id="JBGUAW010000001">
    <property type="protein sequence ID" value="MFA9459344.1"/>
    <property type="molecule type" value="Genomic_DNA"/>
</dbReference>
<keyword evidence="11" id="KW-1278">Translocase</keyword>
<keyword evidence="19" id="KW-1185">Reference proteome</keyword>
<dbReference type="Gene3D" id="3.40.1110.10">
    <property type="entry name" value="Calcium-transporting ATPase, cytoplasmic domain N"/>
    <property type="match status" value="1"/>
</dbReference>
<dbReference type="NCBIfam" id="TIGR01525">
    <property type="entry name" value="ATPase-IB_hvy"/>
    <property type="match status" value="1"/>
</dbReference>
<keyword evidence="10" id="KW-0460">Magnesium</keyword>
<dbReference type="Proteomes" id="UP001575181">
    <property type="component" value="Unassembled WGS sequence"/>
</dbReference>
<dbReference type="SUPFAM" id="SSF81665">
    <property type="entry name" value="Calcium ATPase, transmembrane domain M"/>
    <property type="match status" value="1"/>
</dbReference>
<evidence type="ECO:0000256" key="14">
    <source>
        <dbReference type="ARBA" id="ARBA00023136"/>
    </source>
</evidence>
<dbReference type="SFLD" id="SFLDG00002">
    <property type="entry name" value="C1.7:_P-type_atpase_like"/>
    <property type="match status" value="1"/>
</dbReference>
<feature type="compositionally biased region" description="Polar residues" evidence="16">
    <location>
        <begin position="817"/>
        <end position="828"/>
    </location>
</feature>
<evidence type="ECO:0000256" key="5">
    <source>
        <dbReference type="ARBA" id="ARBA00022553"/>
    </source>
</evidence>
<dbReference type="InterPro" id="IPR059000">
    <property type="entry name" value="ATPase_P-type_domA"/>
</dbReference>
<dbReference type="InterPro" id="IPR006121">
    <property type="entry name" value="HMA_dom"/>
</dbReference>
<dbReference type="SFLD" id="SFLDS00003">
    <property type="entry name" value="Haloacid_Dehalogenase"/>
    <property type="match status" value="1"/>
</dbReference>
<evidence type="ECO:0000256" key="15">
    <source>
        <dbReference type="RuleBase" id="RU362081"/>
    </source>
</evidence>
<dbReference type="RefSeq" id="WP_373654134.1">
    <property type="nucleotide sequence ID" value="NZ_JBGUAW010000001.1"/>
</dbReference>
<feature type="transmembrane region" description="Helical" evidence="15">
    <location>
        <begin position="275"/>
        <end position="293"/>
    </location>
</feature>
<keyword evidence="3" id="KW-0813">Transport</keyword>
<evidence type="ECO:0000256" key="10">
    <source>
        <dbReference type="ARBA" id="ARBA00022842"/>
    </source>
</evidence>
<dbReference type="InterPro" id="IPR023214">
    <property type="entry name" value="HAD_sf"/>
</dbReference>
<evidence type="ECO:0000313" key="18">
    <source>
        <dbReference type="EMBL" id="MFA9459344.1"/>
    </source>
</evidence>
<dbReference type="InterPro" id="IPR044492">
    <property type="entry name" value="P_typ_ATPase_HD_dom"/>
</dbReference>
<dbReference type="Gene3D" id="3.40.50.1000">
    <property type="entry name" value="HAD superfamily/HAD-like"/>
    <property type="match status" value="1"/>
</dbReference>
<dbReference type="Gene3D" id="2.70.150.10">
    <property type="entry name" value="Calcium-transporting ATPase, cytoplasmic transduction domain A"/>
    <property type="match status" value="1"/>
</dbReference>
<dbReference type="InterPro" id="IPR036163">
    <property type="entry name" value="HMA_dom_sf"/>
</dbReference>
<keyword evidence="13" id="KW-0406">Ion transport</keyword>
<dbReference type="SFLD" id="SFLDF00027">
    <property type="entry name" value="p-type_atpase"/>
    <property type="match status" value="1"/>
</dbReference>
<comment type="similarity">
    <text evidence="2 15">Belongs to the cation transport ATPase (P-type) (TC 3.A.3) family. Type IB subfamily.</text>
</comment>
<evidence type="ECO:0000256" key="7">
    <source>
        <dbReference type="ARBA" id="ARBA00022723"/>
    </source>
</evidence>
<dbReference type="InterPro" id="IPR001757">
    <property type="entry name" value="P_typ_ATPase"/>
</dbReference>
<evidence type="ECO:0000256" key="8">
    <source>
        <dbReference type="ARBA" id="ARBA00022741"/>
    </source>
</evidence>
<evidence type="ECO:0000313" key="19">
    <source>
        <dbReference type="Proteomes" id="UP001575181"/>
    </source>
</evidence>
<evidence type="ECO:0000256" key="2">
    <source>
        <dbReference type="ARBA" id="ARBA00006024"/>
    </source>
</evidence>
<dbReference type="Pfam" id="PF00122">
    <property type="entry name" value="E1-E2_ATPase"/>
    <property type="match status" value="1"/>
</dbReference>
<protein>
    <submittedName>
        <fullName evidence="18">Heavy metal translocating P-type ATPase</fullName>
    </submittedName>
</protein>
<comment type="subcellular location">
    <subcellularLocation>
        <location evidence="1">Cell membrane</location>
        <topology evidence="1">Multi-pass membrane protein</topology>
    </subcellularLocation>
</comment>
<dbReference type="InterPro" id="IPR018303">
    <property type="entry name" value="ATPase_P-typ_P_site"/>
</dbReference>
<dbReference type="InterPro" id="IPR036412">
    <property type="entry name" value="HAD-like_sf"/>
</dbReference>
<evidence type="ECO:0000256" key="9">
    <source>
        <dbReference type="ARBA" id="ARBA00022840"/>
    </source>
</evidence>
<dbReference type="PRINTS" id="PR00119">
    <property type="entry name" value="CATATPASE"/>
</dbReference>
<keyword evidence="14 15" id="KW-0472">Membrane</keyword>
<keyword evidence="6 15" id="KW-0812">Transmembrane</keyword>
<dbReference type="SUPFAM" id="SSF55008">
    <property type="entry name" value="HMA, heavy metal-associated domain"/>
    <property type="match status" value="1"/>
</dbReference>
<dbReference type="PROSITE" id="PS01229">
    <property type="entry name" value="COF_2"/>
    <property type="match status" value="1"/>
</dbReference>
<name>A0ABV4TPT7_9GAMM</name>
<evidence type="ECO:0000256" key="6">
    <source>
        <dbReference type="ARBA" id="ARBA00022692"/>
    </source>
</evidence>
<feature type="domain" description="HMA" evidence="17">
    <location>
        <begin position="94"/>
        <end position="160"/>
    </location>
</feature>
<dbReference type="NCBIfam" id="TIGR01511">
    <property type="entry name" value="ATPase-IB1_Cu"/>
    <property type="match status" value="1"/>
</dbReference>
<evidence type="ECO:0000256" key="11">
    <source>
        <dbReference type="ARBA" id="ARBA00022967"/>
    </source>
</evidence>
<dbReference type="Gene3D" id="3.30.70.100">
    <property type="match status" value="1"/>
</dbReference>
<keyword evidence="7 15" id="KW-0479">Metal-binding</keyword>
<dbReference type="InterPro" id="IPR023299">
    <property type="entry name" value="ATPase_P-typ_cyto_dom_N"/>
</dbReference>
<organism evidence="18 19">
    <name type="scientific">Thiohalorhabdus methylotrophus</name>
    <dbReference type="NCBI Taxonomy" id="3242694"/>
    <lineage>
        <taxon>Bacteria</taxon>
        <taxon>Pseudomonadati</taxon>
        <taxon>Pseudomonadota</taxon>
        <taxon>Gammaproteobacteria</taxon>
        <taxon>Thiohalorhabdales</taxon>
        <taxon>Thiohalorhabdaceae</taxon>
        <taxon>Thiohalorhabdus</taxon>
    </lineage>
</organism>
<dbReference type="InterPro" id="IPR027256">
    <property type="entry name" value="P-typ_ATPase_IB"/>
</dbReference>
<accession>A0ABV4TPT7</accession>
<dbReference type="Pfam" id="PF12156">
    <property type="entry name" value="ATPase-cat_bd"/>
    <property type="match status" value="1"/>
</dbReference>
<evidence type="ECO:0000256" key="13">
    <source>
        <dbReference type="ARBA" id="ARBA00023065"/>
    </source>
</evidence>
<dbReference type="CDD" id="cd02079">
    <property type="entry name" value="P-type_ATPase_HM"/>
    <property type="match status" value="1"/>
</dbReference>
<evidence type="ECO:0000256" key="3">
    <source>
        <dbReference type="ARBA" id="ARBA00022448"/>
    </source>
</evidence>
<dbReference type="Pfam" id="PF00702">
    <property type="entry name" value="Hydrolase"/>
    <property type="match status" value="1"/>
</dbReference>